<dbReference type="GO" id="GO:0016042">
    <property type="term" value="P:lipid catabolic process"/>
    <property type="evidence" value="ECO:0007669"/>
    <property type="project" value="UniProtKB-KW"/>
</dbReference>
<dbReference type="AlphaFoldDB" id="A0A9R0IV58"/>
<organism evidence="4 5">
    <name type="scientific">Spinacia oleracea</name>
    <name type="common">Spinach</name>
    <dbReference type="NCBI Taxonomy" id="3562"/>
    <lineage>
        <taxon>Eukaryota</taxon>
        <taxon>Viridiplantae</taxon>
        <taxon>Streptophyta</taxon>
        <taxon>Embryophyta</taxon>
        <taxon>Tracheophyta</taxon>
        <taxon>Spermatophyta</taxon>
        <taxon>Magnoliopsida</taxon>
        <taxon>eudicotyledons</taxon>
        <taxon>Gunneridae</taxon>
        <taxon>Pentapetalae</taxon>
        <taxon>Caryophyllales</taxon>
        <taxon>Chenopodiaceae</taxon>
        <taxon>Chenopodioideae</taxon>
        <taxon>Anserineae</taxon>
        <taxon>Spinacia</taxon>
    </lineage>
</organism>
<dbReference type="InterPro" id="IPR001087">
    <property type="entry name" value="GDSL"/>
</dbReference>
<dbReference type="KEGG" id="soe:110795233"/>
<dbReference type="GeneID" id="110795233"/>
<evidence type="ECO:0000256" key="3">
    <source>
        <dbReference type="ARBA" id="ARBA00022963"/>
    </source>
</evidence>
<dbReference type="PANTHER" id="PTHR45648:SF5">
    <property type="entry name" value="OS04G0577300 PROTEIN"/>
    <property type="match status" value="1"/>
</dbReference>
<dbReference type="Pfam" id="PF00657">
    <property type="entry name" value="Lipase_GDSL"/>
    <property type="match status" value="1"/>
</dbReference>
<keyword evidence="4" id="KW-1185">Reference proteome</keyword>
<comment type="similarity">
    <text evidence="1">Belongs to the 'GDSL' lipolytic enzyme family.</text>
</comment>
<dbReference type="CDD" id="cd01837">
    <property type="entry name" value="SGNH_plant_lipase_like"/>
    <property type="match status" value="1"/>
</dbReference>
<reference evidence="4" key="1">
    <citation type="journal article" date="2021" name="Nat. Commun.">
        <title>Genomic analyses provide insights into spinach domestication and the genetic basis of agronomic traits.</title>
        <authorList>
            <person name="Cai X."/>
            <person name="Sun X."/>
            <person name="Xu C."/>
            <person name="Sun H."/>
            <person name="Wang X."/>
            <person name="Ge C."/>
            <person name="Zhang Z."/>
            <person name="Wang Q."/>
            <person name="Fei Z."/>
            <person name="Jiao C."/>
            <person name="Wang Q."/>
        </authorList>
    </citation>
    <scope>NUCLEOTIDE SEQUENCE [LARGE SCALE GENOMIC DNA]</scope>
    <source>
        <strain evidence="4">cv. Varoflay</strain>
    </source>
</reference>
<proteinExistence type="inferred from homology"/>
<evidence type="ECO:0000313" key="5">
    <source>
        <dbReference type="RefSeq" id="XP_021855931.2"/>
    </source>
</evidence>
<evidence type="ECO:0000256" key="2">
    <source>
        <dbReference type="ARBA" id="ARBA00022801"/>
    </source>
</evidence>
<evidence type="ECO:0000313" key="4">
    <source>
        <dbReference type="Proteomes" id="UP000813463"/>
    </source>
</evidence>
<dbReference type="InterPro" id="IPR051058">
    <property type="entry name" value="GDSL_Est/Lipase"/>
</dbReference>
<keyword evidence="2" id="KW-0378">Hydrolase</keyword>
<evidence type="ECO:0000256" key="1">
    <source>
        <dbReference type="ARBA" id="ARBA00008668"/>
    </source>
</evidence>
<dbReference type="Proteomes" id="UP000813463">
    <property type="component" value="Chromosome 6"/>
</dbReference>
<dbReference type="SUPFAM" id="SSF52266">
    <property type="entry name" value="SGNH hydrolase"/>
    <property type="match status" value="1"/>
</dbReference>
<dbReference type="Gene3D" id="3.40.50.1110">
    <property type="entry name" value="SGNH hydrolase"/>
    <property type="match status" value="1"/>
</dbReference>
<accession>A0A9R0IV58</accession>
<dbReference type="PANTHER" id="PTHR45648">
    <property type="entry name" value="GDSL LIPASE/ACYLHYDROLASE FAMILY PROTEIN (AFU_ORTHOLOGUE AFUA_4G14700)"/>
    <property type="match status" value="1"/>
</dbReference>
<dbReference type="GO" id="GO:0016788">
    <property type="term" value="F:hydrolase activity, acting on ester bonds"/>
    <property type="evidence" value="ECO:0007669"/>
    <property type="project" value="InterPro"/>
</dbReference>
<dbReference type="InterPro" id="IPR035669">
    <property type="entry name" value="SGNH_plant_lipase-like"/>
</dbReference>
<dbReference type="RefSeq" id="XP_021855931.2">
    <property type="nucleotide sequence ID" value="XM_022000239.2"/>
</dbReference>
<name>A0A9R0IV58_SPIOL</name>
<dbReference type="InterPro" id="IPR036514">
    <property type="entry name" value="SGNH_hydro_sf"/>
</dbReference>
<keyword evidence="3" id="KW-0443">Lipid metabolism</keyword>
<reference evidence="5" key="2">
    <citation type="submission" date="2025-08" db="UniProtKB">
        <authorList>
            <consortium name="RefSeq"/>
        </authorList>
    </citation>
    <scope>IDENTIFICATION</scope>
    <source>
        <tissue evidence="5">Leaf</tissue>
    </source>
</reference>
<protein>
    <submittedName>
        <fullName evidence="5">GDSL esterase/lipase At5g41890</fullName>
    </submittedName>
</protein>
<keyword evidence="3" id="KW-0442">Lipid degradation</keyword>
<gene>
    <name evidence="5" type="primary">LOC110795233</name>
</gene>
<sequence length="375" mass="41461">MTNPSICGLLILGLLVFYNTLSFLFLPCLSLTTFIFGDSLVDAGNNDYLFTLSKADSPPYGVDFSPSGGKPTGRFTNGRTVSDIIGQSLGGNSFPLPFLAPNSLINATHAGINYASGSAGILVQTGTMFIGRIPLQEQVNYFEQTKAHLVGKMGEKATKSFIKNAVFSITIGSNDILNYIQPSLPFIGQDKVQPAIFQDQMVSNFTMQLKRLLKLGARKFVIVGIGPLGCIPFVRAIKLGWFEKCSNEVNELIQGYNKKLNRELRLLNKEMGNKAVFVYANSYDIFMDIISNYQHYGFEDAKDPCCGGYFPPFMCFKGTNTNTSSIMCEDRSKYVFWDAYHPTEAANLILAKKMLDGDEKATSPVNIRQLYNSQN</sequence>